<evidence type="ECO:0000256" key="4">
    <source>
        <dbReference type="ARBA" id="ARBA00022729"/>
    </source>
</evidence>
<dbReference type="Gene3D" id="2.40.70.10">
    <property type="entry name" value="Acid Proteases"/>
    <property type="match status" value="2"/>
</dbReference>
<sequence length="423" mass="46882">MSYILLFLWSLSLCNAQSSPKPKALLIPISKDPSTLQYLGHFSIGYPPKPTSLVLDLGGKSLWRDCENGFNSSTYKLVKCGSAACSIAKANQNCNKNKKTCHLFSENTITEKIDDNELALDSMYLQSTDGIKAGPDFIFSCSRKSLLKGLAKEARGMAGLGRYPLSLPNLLSSAFGGSLPKKFSLCLPKAEQTNGVLFFGKGPFFFYSDTNKSELFDITSFFRYTSVKLYTNPISTAINSARNEPSTEYFIKIESMQLSGKYVPLNKTLLSINNKGYGGTKLSTVTPYTILESSIYKALTELYDDQFGYAVKVPPVAPFTKCYTTERLLRLPVLGWGVPWIEVFFDEAKDVRWTLYGTNTMVEVGNNTVCFAFVDGGVNTTTSIVIGAYQMEDQLFEFDLASSKLGISSSLHWDFTQCSNFNF</sequence>
<keyword evidence="3" id="KW-0964">Secreted</keyword>
<gene>
    <name evidence="7" type="ORF">LIER_00667</name>
</gene>
<dbReference type="GO" id="GO:0006508">
    <property type="term" value="P:proteolysis"/>
    <property type="evidence" value="ECO:0007669"/>
    <property type="project" value="UniProtKB-KW"/>
</dbReference>
<evidence type="ECO:0000313" key="7">
    <source>
        <dbReference type="EMBL" id="GAA0139041.1"/>
    </source>
</evidence>
<feature type="signal peptide" evidence="5">
    <location>
        <begin position="1"/>
        <end position="16"/>
    </location>
</feature>
<evidence type="ECO:0000256" key="1">
    <source>
        <dbReference type="ARBA" id="ARBA00004239"/>
    </source>
</evidence>
<dbReference type="FunFam" id="2.40.70.10:FF:000041">
    <property type="entry name" value="Basic 7S globulin"/>
    <property type="match status" value="1"/>
</dbReference>
<evidence type="ECO:0000256" key="3">
    <source>
        <dbReference type="ARBA" id="ARBA00022525"/>
    </source>
</evidence>
<dbReference type="InterPro" id="IPR001461">
    <property type="entry name" value="Aspartic_peptidase_A1"/>
</dbReference>
<dbReference type="PANTHER" id="PTHR47965">
    <property type="entry name" value="ASPARTYL PROTEASE-RELATED"/>
    <property type="match status" value="1"/>
</dbReference>
<evidence type="ECO:0000313" key="8">
    <source>
        <dbReference type="Proteomes" id="UP001454036"/>
    </source>
</evidence>
<organism evidence="7 8">
    <name type="scientific">Lithospermum erythrorhizon</name>
    <name type="common">Purple gromwell</name>
    <name type="synonym">Lithospermum officinale var. erythrorhizon</name>
    <dbReference type="NCBI Taxonomy" id="34254"/>
    <lineage>
        <taxon>Eukaryota</taxon>
        <taxon>Viridiplantae</taxon>
        <taxon>Streptophyta</taxon>
        <taxon>Embryophyta</taxon>
        <taxon>Tracheophyta</taxon>
        <taxon>Spermatophyta</taxon>
        <taxon>Magnoliopsida</taxon>
        <taxon>eudicotyledons</taxon>
        <taxon>Gunneridae</taxon>
        <taxon>Pentapetalae</taxon>
        <taxon>asterids</taxon>
        <taxon>lamiids</taxon>
        <taxon>Boraginales</taxon>
        <taxon>Boraginaceae</taxon>
        <taxon>Boraginoideae</taxon>
        <taxon>Lithospermeae</taxon>
        <taxon>Lithospermum</taxon>
    </lineage>
</organism>
<evidence type="ECO:0000256" key="2">
    <source>
        <dbReference type="ARBA" id="ARBA00007447"/>
    </source>
</evidence>
<comment type="caution">
    <text evidence="7">The sequence shown here is derived from an EMBL/GenBank/DDBJ whole genome shotgun (WGS) entry which is preliminary data.</text>
</comment>
<dbReference type="Proteomes" id="UP001454036">
    <property type="component" value="Unassembled WGS sequence"/>
</dbReference>
<accession>A0AAV3NKP5</accession>
<evidence type="ECO:0000259" key="6">
    <source>
        <dbReference type="PROSITE" id="PS51767"/>
    </source>
</evidence>
<feature type="domain" description="Peptidase A1" evidence="6">
    <location>
        <begin position="38"/>
        <end position="408"/>
    </location>
</feature>
<dbReference type="EMBL" id="BAABME010000053">
    <property type="protein sequence ID" value="GAA0139041.1"/>
    <property type="molecule type" value="Genomic_DNA"/>
</dbReference>
<feature type="chain" id="PRO_5043640752" evidence="5">
    <location>
        <begin position="17"/>
        <end position="423"/>
    </location>
</feature>
<comment type="similarity">
    <text evidence="2">Belongs to the peptidase A1 family.</text>
</comment>
<keyword evidence="7" id="KW-0645">Protease</keyword>
<dbReference type="GO" id="GO:0005576">
    <property type="term" value="C:extracellular region"/>
    <property type="evidence" value="ECO:0007669"/>
    <property type="project" value="UniProtKB-SubCell"/>
</dbReference>
<dbReference type="PANTHER" id="PTHR47965:SF95">
    <property type="entry name" value="PEPTIDASE A1 DOMAIN-CONTAINING PROTEIN"/>
    <property type="match status" value="1"/>
</dbReference>
<comment type="subcellular location">
    <subcellularLocation>
        <location evidence="1">Secreted</location>
        <location evidence="1">Extracellular space</location>
    </subcellularLocation>
</comment>
<dbReference type="InterPro" id="IPR032861">
    <property type="entry name" value="TAXi_N"/>
</dbReference>
<dbReference type="SUPFAM" id="SSF50630">
    <property type="entry name" value="Acid proteases"/>
    <property type="match status" value="1"/>
</dbReference>
<dbReference type="InterPro" id="IPR033121">
    <property type="entry name" value="PEPTIDASE_A1"/>
</dbReference>
<dbReference type="GO" id="GO:0004190">
    <property type="term" value="F:aspartic-type endopeptidase activity"/>
    <property type="evidence" value="ECO:0007669"/>
    <property type="project" value="InterPro"/>
</dbReference>
<dbReference type="Pfam" id="PF14543">
    <property type="entry name" value="TAXi_N"/>
    <property type="match status" value="1"/>
</dbReference>
<keyword evidence="8" id="KW-1185">Reference proteome</keyword>
<dbReference type="InterPro" id="IPR032799">
    <property type="entry name" value="TAXi_C"/>
</dbReference>
<dbReference type="InterPro" id="IPR021109">
    <property type="entry name" value="Peptidase_aspartic_dom_sf"/>
</dbReference>
<protein>
    <submittedName>
        <fullName evidence="7">Protease</fullName>
    </submittedName>
</protein>
<keyword evidence="7" id="KW-0378">Hydrolase</keyword>
<dbReference type="PROSITE" id="PS51767">
    <property type="entry name" value="PEPTIDASE_A1"/>
    <property type="match status" value="1"/>
</dbReference>
<evidence type="ECO:0000256" key="5">
    <source>
        <dbReference type="SAM" id="SignalP"/>
    </source>
</evidence>
<name>A0AAV3NKP5_LITER</name>
<proteinExistence type="inferred from homology"/>
<reference evidence="7 8" key="1">
    <citation type="submission" date="2024-01" db="EMBL/GenBank/DDBJ databases">
        <title>The complete chloroplast genome sequence of Lithospermum erythrorhizon: insights into the phylogenetic relationship among Boraginaceae species and the maternal lineages of purple gromwells.</title>
        <authorList>
            <person name="Okada T."/>
            <person name="Watanabe K."/>
        </authorList>
    </citation>
    <scope>NUCLEOTIDE SEQUENCE [LARGE SCALE GENOMIC DNA]</scope>
</reference>
<keyword evidence="4 5" id="KW-0732">Signal</keyword>
<dbReference type="Pfam" id="PF14541">
    <property type="entry name" value="TAXi_C"/>
    <property type="match status" value="1"/>
</dbReference>
<dbReference type="AlphaFoldDB" id="A0AAV3NKP5"/>